<evidence type="ECO:0000256" key="4">
    <source>
        <dbReference type="ARBA" id="ARBA00022989"/>
    </source>
</evidence>
<comment type="caution">
    <text evidence="7">The sequence shown here is derived from an EMBL/GenBank/DDBJ whole genome shotgun (WGS) entry which is preliminary data.</text>
</comment>
<organism evidence="7 8">
    <name type="scientific">Undibacterium rugosum</name>
    <dbReference type="NCBI Taxonomy" id="2762291"/>
    <lineage>
        <taxon>Bacteria</taxon>
        <taxon>Pseudomonadati</taxon>
        <taxon>Pseudomonadota</taxon>
        <taxon>Betaproteobacteria</taxon>
        <taxon>Burkholderiales</taxon>
        <taxon>Oxalobacteraceae</taxon>
        <taxon>Undibacterium</taxon>
    </lineage>
</organism>
<gene>
    <name evidence="7" type="ORF">H8K47_06910</name>
</gene>
<comment type="subcellular location">
    <subcellularLocation>
        <location evidence="1">Membrane</location>
        <topology evidence="1">Multi-pass membrane protein</topology>
    </subcellularLocation>
</comment>
<feature type="transmembrane region" description="Helical" evidence="6">
    <location>
        <begin position="84"/>
        <end position="105"/>
    </location>
</feature>
<protein>
    <submittedName>
        <fullName evidence="7">Inorganic phosphate transporter</fullName>
    </submittedName>
</protein>
<evidence type="ECO:0000256" key="1">
    <source>
        <dbReference type="ARBA" id="ARBA00004141"/>
    </source>
</evidence>
<dbReference type="AlphaFoldDB" id="A0A923I408"/>
<dbReference type="RefSeq" id="WP_186880668.1">
    <property type="nucleotide sequence ID" value="NZ_JACOGG010000005.1"/>
</dbReference>
<keyword evidence="3 6" id="KW-0812">Transmembrane</keyword>
<proteinExistence type="predicted"/>
<evidence type="ECO:0000256" key="5">
    <source>
        <dbReference type="ARBA" id="ARBA00023136"/>
    </source>
</evidence>
<sequence>MQTLQISIYVIAGLVVLALLFDFMNGFHDAANAIATVVSTGVLKPQTAVAMAAFFNVIAIVFFKLKVAAMIGKGTIEPWAIDHYVIFGALVGAVFWNLVTWYFGIPSSSSHALIGGLVGAAVAKSGTAALISSGLIWTISFIVLSPLLGFLLGSLMMLLVSWLFVRSTPMKVDKWFRRLQLVSASMYSLGHGGNDAQKTMGIIWMLLIAGGYSSTHDTMPPMWVILSCYAAIGMGTLFGGWRIVKTMGQKITKLKPVGGFCAETGGAITLFIATAMGIPVSTTHTITGAIVGVGSSQKMSAVRWGVAGNIVWAWVLTIPASAFVAAIAWWVGKQIL</sequence>
<accession>A0A923I408</accession>
<dbReference type="InterPro" id="IPR001204">
    <property type="entry name" value="Phos_transporter"/>
</dbReference>
<evidence type="ECO:0000313" key="8">
    <source>
        <dbReference type="Proteomes" id="UP000612361"/>
    </source>
</evidence>
<feature type="transmembrane region" description="Helical" evidence="6">
    <location>
        <begin position="311"/>
        <end position="331"/>
    </location>
</feature>
<dbReference type="EMBL" id="JACOGG010000005">
    <property type="protein sequence ID" value="MBC3935081.1"/>
    <property type="molecule type" value="Genomic_DNA"/>
</dbReference>
<dbReference type="PANTHER" id="PTHR11101">
    <property type="entry name" value="PHOSPHATE TRANSPORTER"/>
    <property type="match status" value="1"/>
</dbReference>
<dbReference type="GO" id="GO:0035435">
    <property type="term" value="P:phosphate ion transmembrane transport"/>
    <property type="evidence" value="ECO:0007669"/>
    <property type="project" value="TreeGrafter"/>
</dbReference>
<keyword evidence="5 6" id="KW-0472">Membrane</keyword>
<feature type="transmembrane region" description="Helical" evidence="6">
    <location>
        <begin position="43"/>
        <end position="63"/>
    </location>
</feature>
<evidence type="ECO:0000256" key="3">
    <source>
        <dbReference type="ARBA" id="ARBA00022692"/>
    </source>
</evidence>
<evidence type="ECO:0000256" key="2">
    <source>
        <dbReference type="ARBA" id="ARBA00022448"/>
    </source>
</evidence>
<feature type="transmembrane region" description="Helical" evidence="6">
    <location>
        <begin position="143"/>
        <end position="165"/>
    </location>
</feature>
<dbReference type="Pfam" id="PF01384">
    <property type="entry name" value="PHO4"/>
    <property type="match status" value="1"/>
</dbReference>
<keyword evidence="4 6" id="KW-1133">Transmembrane helix</keyword>
<dbReference type="Proteomes" id="UP000612361">
    <property type="component" value="Unassembled WGS sequence"/>
</dbReference>
<feature type="transmembrane region" description="Helical" evidence="6">
    <location>
        <begin position="222"/>
        <end position="244"/>
    </location>
</feature>
<evidence type="ECO:0000313" key="7">
    <source>
        <dbReference type="EMBL" id="MBC3935081.1"/>
    </source>
</evidence>
<reference evidence="7" key="1">
    <citation type="submission" date="2020-08" db="EMBL/GenBank/DDBJ databases">
        <title>Novel species isolated from subtropical streams in China.</title>
        <authorList>
            <person name="Lu H."/>
        </authorList>
    </citation>
    <scope>NUCLEOTIDE SEQUENCE</scope>
    <source>
        <strain evidence="7">CY7W</strain>
    </source>
</reference>
<dbReference type="GO" id="GO:0005315">
    <property type="term" value="F:phosphate transmembrane transporter activity"/>
    <property type="evidence" value="ECO:0007669"/>
    <property type="project" value="InterPro"/>
</dbReference>
<name>A0A923I408_9BURK</name>
<keyword evidence="2" id="KW-0813">Transport</keyword>
<dbReference type="GO" id="GO:0016020">
    <property type="term" value="C:membrane"/>
    <property type="evidence" value="ECO:0007669"/>
    <property type="project" value="UniProtKB-SubCell"/>
</dbReference>
<feature type="transmembrane region" description="Helical" evidence="6">
    <location>
        <begin position="111"/>
        <end position="131"/>
    </location>
</feature>
<evidence type="ECO:0000256" key="6">
    <source>
        <dbReference type="SAM" id="Phobius"/>
    </source>
</evidence>
<keyword evidence="8" id="KW-1185">Reference proteome</keyword>
<feature type="transmembrane region" description="Helical" evidence="6">
    <location>
        <begin position="265"/>
        <end position="291"/>
    </location>
</feature>
<dbReference type="PANTHER" id="PTHR11101:SF80">
    <property type="entry name" value="PHOSPHATE TRANSPORTER"/>
    <property type="match status" value="1"/>
</dbReference>